<proteinExistence type="predicted"/>
<comment type="caution">
    <text evidence="1">The sequence shown here is derived from an EMBL/GenBank/DDBJ whole genome shotgun (WGS) entry which is preliminary data.</text>
</comment>
<evidence type="ECO:0000313" key="2">
    <source>
        <dbReference type="Proteomes" id="UP001165080"/>
    </source>
</evidence>
<dbReference type="EMBL" id="BRXU01000018">
    <property type="protein sequence ID" value="GLC57166.1"/>
    <property type="molecule type" value="Genomic_DNA"/>
</dbReference>
<evidence type="ECO:0000313" key="1">
    <source>
        <dbReference type="EMBL" id="GLC57166.1"/>
    </source>
</evidence>
<protein>
    <submittedName>
        <fullName evidence="1">Uncharacterized protein</fullName>
    </submittedName>
</protein>
<dbReference type="Proteomes" id="UP001165080">
    <property type="component" value="Unassembled WGS sequence"/>
</dbReference>
<name>A0A9W6F661_9CHLO</name>
<reference evidence="1 2" key="1">
    <citation type="journal article" date="2023" name="Commun. Biol.">
        <title>Reorganization of the ancestral sex-determining regions during the evolution of trioecy in Pleodorina starrii.</title>
        <authorList>
            <person name="Takahashi K."/>
            <person name="Suzuki S."/>
            <person name="Kawai-Toyooka H."/>
            <person name="Yamamoto K."/>
            <person name="Hamaji T."/>
            <person name="Ootsuki R."/>
            <person name="Yamaguchi H."/>
            <person name="Kawachi M."/>
            <person name="Higashiyama T."/>
            <person name="Nozaki H."/>
        </authorList>
    </citation>
    <scope>NUCLEOTIDE SEQUENCE [LARGE SCALE GENOMIC DNA]</scope>
    <source>
        <strain evidence="1 2">NIES-4479</strain>
    </source>
</reference>
<dbReference type="AlphaFoldDB" id="A0A9W6F661"/>
<gene>
    <name evidence="1" type="primary">PLEST010135</name>
    <name evidence="1" type="ORF">PLESTB_001194400</name>
</gene>
<keyword evidence="2" id="KW-1185">Reference proteome</keyword>
<organism evidence="1 2">
    <name type="scientific">Pleodorina starrii</name>
    <dbReference type="NCBI Taxonomy" id="330485"/>
    <lineage>
        <taxon>Eukaryota</taxon>
        <taxon>Viridiplantae</taxon>
        <taxon>Chlorophyta</taxon>
        <taxon>core chlorophytes</taxon>
        <taxon>Chlorophyceae</taxon>
        <taxon>CS clade</taxon>
        <taxon>Chlamydomonadales</taxon>
        <taxon>Volvocaceae</taxon>
        <taxon>Pleodorina</taxon>
    </lineage>
</organism>
<accession>A0A9W6F661</accession>
<sequence>MSQHQGRHAPYQYNYTPTVAPAAPAKVYDARQQQPAAQLKDLTAANVSKLRELRSELKKDDWYYEAPRHTLR</sequence>